<keyword evidence="1" id="KW-0175">Coiled coil</keyword>
<feature type="coiled-coil region" evidence="1">
    <location>
        <begin position="28"/>
        <end position="59"/>
    </location>
</feature>
<organism evidence="2 3">
    <name type="scientific">Anoxybacteroides rupiense</name>
    <dbReference type="NCBI Taxonomy" id="311460"/>
    <lineage>
        <taxon>Bacteria</taxon>
        <taxon>Bacillati</taxon>
        <taxon>Bacillota</taxon>
        <taxon>Bacilli</taxon>
        <taxon>Bacillales</taxon>
        <taxon>Anoxybacillaceae</taxon>
        <taxon>Anoxybacteroides</taxon>
    </lineage>
</organism>
<evidence type="ECO:0000313" key="2">
    <source>
        <dbReference type="EMBL" id="MDE8565750.1"/>
    </source>
</evidence>
<protein>
    <submittedName>
        <fullName evidence="2">Uncharacterized protein</fullName>
    </submittedName>
</protein>
<gene>
    <name evidence="2" type="ORF">PNH38_18115</name>
</gene>
<comment type="caution">
    <text evidence="2">The sequence shown here is derived from an EMBL/GenBank/DDBJ whole genome shotgun (WGS) entry which is preliminary data.</text>
</comment>
<name>A0ABT5WAZ8_9BACL</name>
<reference evidence="2 3" key="1">
    <citation type="submission" date="2023-01" db="EMBL/GenBank/DDBJ databases">
        <title>Genome-based reclassification of Anoxybacillus geothermalis as a later heterotypic synonym of Anoxybacillus rupiensis.</title>
        <authorList>
            <person name="Inan Bektas K."/>
            <person name="Canakci S."/>
            <person name="Belduz A.A."/>
            <person name="Guler H.H."/>
        </authorList>
    </citation>
    <scope>NUCLEOTIDE SEQUENCE [LARGE SCALE GENOMIC DNA]</scope>
    <source>
        <strain evidence="2 3">DSM 17127</strain>
    </source>
</reference>
<dbReference type="EMBL" id="JAQOTG010000039">
    <property type="protein sequence ID" value="MDE8565750.1"/>
    <property type="molecule type" value="Genomic_DNA"/>
</dbReference>
<sequence length="149" mass="17595">MENQREWMQLREQLQEKDKKIETLIIENHWLKKDLAALKSELESEKKRLREAVGAWRRKAQGGGGQWKCLREGYHAYHRSHYKVYVVTDIPKDLDIEEVCVVLNETFLPSVAPYRFVRCDYSTKYKGWLVEVSKGKYIDIYEPPTSAMG</sequence>
<evidence type="ECO:0000313" key="3">
    <source>
        <dbReference type="Proteomes" id="UP001213979"/>
    </source>
</evidence>
<keyword evidence="3" id="KW-1185">Reference proteome</keyword>
<dbReference type="Proteomes" id="UP001213979">
    <property type="component" value="Unassembled WGS sequence"/>
</dbReference>
<dbReference type="RefSeq" id="WP_159719192.1">
    <property type="nucleotide sequence ID" value="NZ_JACIDF010000010.1"/>
</dbReference>
<proteinExistence type="predicted"/>
<accession>A0ABT5WAZ8</accession>
<evidence type="ECO:0000256" key="1">
    <source>
        <dbReference type="SAM" id="Coils"/>
    </source>
</evidence>